<feature type="chain" id="PRO_5045735346" description="Lipoprotein" evidence="1">
    <location>
        <begin position="27"/>
        <end position="131"/>
    </location>
</feature>
<dbReference type="Proteomes" id="UP000800981">
    <property type="component" value="Unassembled WGS sequence"/>
</dbReference>
<dbReference type="RefSeq" id="WP_166283155.1">
    <property type="nucleotide sequence ID" value="NZ_JAANNP010000015.1"/>
</dbReference>
<organism evidence="2 3">
    <name type="scientific">Motilibacter deserti</name>
    <dbReference type="NCBI Taxonomy" id="2714956"/>
    <lineage>
        <taxon>Bacteria</taxon>
        <taxon>Bacillati</taxon>
        <taxon>Actinomycetota</taxon>
        <taxon>Actinomycetes</taxon>
        <taxon>Motilibacterales</taxon>
        <taxon>Motilibacteraceae</taxon>
        <taxon>Motilibacter</taxon>
    </lineage>
</organism>
<gene>
    <name evidence="2" type="ORF">G9H71_14765</name>
</gene>
<accession>A0ABX0H0Q9</accession>
<comment type="caution">
    <text evidence="2">The sequence shown here is derived from an EMBL/GenBank/DDBJ whole genome shotgun (WGS) entry which is preliminary data.</text>
</comment>
<dbReference type="PROSITE" id="PS51257">
    <property type="entry name" value="PROKAR_LIPOPROTEIN"/>
    <property type="match status" value="1"/>
</dbReference>
<name>A0ABX0H0Q9_9ACTN</name>
<keyword evidence="1" id="KW-0732">Signal</keyword>
<proteinExistence type="predicted"/>
<sequence>MRRSKSVTLGVTALLAAGLTSCSSSDGDDVNAVCVDAQTQQRVDDDECDDDAYNGSIAGSPFLWYFLGRATAVPAFGVPIVGYAGSFSPPANLRGVRTGMPRAGAAKGYTGGKVTKVSRGGFGSSGGKSGG</sequence>
<reference evidence="2 3" key="1">
    <citation type="submission" date="2020-03" db="EMBL/GenBank/DDBJ databases">
        <title>Two novel Motilibacter sp.</title>
        <authorList>
            <person name="Liu S."/>
        </authorList>
    </citation>
    <scope>NUCLEOTIDE SEQUENCE [LARGE SCALE GENOMIC DNA]</scope>
    <source>
        <strain evidence="2 3">E257</strain>
    </source>
</reference>
<protein>
    <recommendedName>
        <fullName evidence="4">Lipoprotein</fullName>
    </recommendedName>
</protein>
<feature type="signal peptide" evidence="1">
    <location>
        <begin position="1"/>
        <end position="26"/>
    </location>
</feature>
<dbReference type="EMBL" id="JAANNP010000015">
    <property type="protein sequence ID" value="NHC15048.1"/>
    <property type="molecule type" value="Genomic_DNA"/>
</dbReference>
<keyword evidence="3" id="KW-1185">Reference proteome</keyword>
<evidence type="ECO:0000313" key="2">
    <source>
        <dbReference type="EMBL" id="NHC15048.1"/>
    </source>
</evidence>
<evidence type="ECO:0000313" key="3">
    <source>
        <dbReference type="Proteomes" id="UP000800981"/>
    </source>
</evidence>
<evidence type="ECO:0008006" key="4">
    <source>
        <dbReference type="Google" id="ProtNLM"/>
    </source>
</evidence>
<evidence type="ECO:0000256" key="1">
    <source>
        <dbReference type="SAM" id="SignalP"/>
    </source>
</evidence>